<protein>
    <submittedName>
        <fullName evidence="2">Uncharacterized protein</fullName>
    </submittedName>
</protein>
<reference evidence="3" key="1">
    <citation type="journal article" date="2017" name="Nat. Microbiol.">
        <title>Global analysis of biosynthetic gene clusters reveals vast potential of secondary metabolite production in Penicillium species.</title>
        <authorList>
            <person name="Nielsen J.C."/>
            <person name="Grijseels S."/>
            <person name="Prigent S."/>
            <person name="Ji B."/>
            <person name="Dainat J."/>
            <person name="Nielsen K.F."/>
            <person name="Frisvad J.C."/>
            <person name="Workman M."/>
            <person name="Nielsen J."/>
        </authorList>
    </citation>
    <scope>NUCLEOTIDE SEQUENCE [LARGE SCALE GENOMIC DNA]</scope>
    <source>
        <strain evidence="3">IBT 31811</strain>
    </source>
</reference>
<evidence type="ECO:0000256" key="1">
    <source>
        <dbReference type="SAM" id="MobiDB-lite"/>
    </source>
</evidence>
<keyword evidence="3" id="KW-1185">Reference proteome</keyword>
<proteinExistence type="predicted"/>
<dbReference type="EMBL" id="MDYN01000069">
    <property type="protein sequence ID" value="OQD78967.1"/>
    <property type="molecule type" value="Genomic_DNA"/>
</dbReference>
<dbReference type="Proteomes" id="UP000191672">
    <property type="component" value="Unassembled WGS sequence"/>
</dbReference>
<gene>
    <name evidence="2" type="ORF">PENANT_c069G05384</name>
</gene>
<feature type="region of interest" description="Disordered" evidence="1">
    <location>
        <begin position="67"/>
        <end position="87"/>
    </location>
</feature>
<evidence type="ECO:0000313" key="2">
    <source>
        <dbReference type="EMBL" id="OQD78967.1"/>
    </source>
</evidence>
<organism evidence="2 3">
    <name type="scientific">Penicillium antarcticum</name>
    <dbReference type="NCBI Taxonomy" id="416450"/>
    <lineage>
        <taxon>Eukaryota</taxon>
        <taxon>Fungi</taxon>
        <taxon>Dikarya</taxon>
        <taxon>Ascomycota</taxon>
        <taxon>Pezizomycotina</taxon>
        <taxon>Eurotiomycetes</taxon>
        <taxon>Eurotiomycetidae</taxon>
        <taxon>Eurotiales</taxon>
        <taxon>Aspergillaceae</taxon>
        <taxon>Penicillium</taxon>
    </lineage>
</organism>
<dbReference type="AlphaFoldDB" id="A0A1V6PQF5"/>
<evidence type="ECO:0000313" key="3">
    <source>
        <dbReference type="Proteomes" id="UP000191672"/>
    </source>
</evidence>
<accession>A0A1V6PQF5</accession>
<name>A0A1V6PQF5_9EURO</name>
<comment type="caution">
    <text evidence="2">The sequence shown here is derived from an EMBL/GenBank/DDBJ whole genome shotgun (WGS) entry which is preliminary data.</text>
</comment>
<sequence>MACPYSRLPVENSRTRRLLRHGRTLKTRDECSGESHTKASLDNTRPLQLASPVPRYQVDLRQLDVKAPDNIRNSTNTNRQEGKMSNPVQNQLGRDCAMAHCVHAIQNAISVVEWNHQTASTFGSIIVPKPRLGSEKCEFELANGLAAMEYAINQAAKQLAEESTAEVAGQETSLELQLRARLFDFVRSHVVYSSFTSWGSARIQSLNNAFLRYLRSSPDFQNCREFRKTELKLALLFDCALQFRARLVYSGGV</sequence>